<protein>
    <submittedName>
        <fullName evidence="3">Alpha/beta hydrolase</fullName>
    </submittedName>
</protein>
<evidence type="ECO:0000259" key="2">
    <source>
        <dbReference type="Pfam" id="PF12697"/>
    </source>
</evidence>
<feature type="domain" description="AB hydrolase-1" evidence="2">
    <location>
        <begin position="15"/>
        <end position="220"/>
    </location>
</feature>
<evidence type="ECO:0000313" key="3">
    <source>
        <dbReference type="EMBL" id="GAA4251896.1"/>
    </source>
</evidence>
<dbReference type="InterPro" id="IPR000073">
    <property type="entry name" value="AB_hydrolase_1"/>
</dbReference>
<evidence type="ECO:0000313" key="4">
    <source>
        <dbReference type="Proteomes" id="UP001500620"/>
    </source>
</evidence>
<keyword evidence="1 3" id="KW-0378">Hydrolase</keyword>
<dbReference type="EMBL" id="BAABAT010000012">
    <property type="protein sequence ID" value="GAA4251896.1"/>
    <property type="molecule type" value="Genomic_DNA"/>
</dbReference>
<dbReference type="RefSeq" id="WP_345129213.1">
    <property type="nucleotide sequence ID" value="NZ_BAABAT010000012.1"/>
</dbReference>
<dbReference type="InterPro" id="IPR029058">
    <property type="entry name" value="AB_hydrolase_fold"/>
</dbReference>
<dbReference type="GO" id="GO:0016787">
    <property type="term" value="F:hydrolase activity"/>
    <property type="evidence" value="ECO:0007669"/>
    <property type="project" value="UniProtKB-KW"/>
</dbReference>
<gene>
    <name evidence="3" type="ORF">GCM10022255_046310</name>
</gene>
<dbReference type="PANTHER" id="PTHR43798">
    <property type="entry name" value="MONOACYLGLYCEROL LIPASE"/>
    <property type="match status" value="1"/>
</dbReference>
<accession>A0ABP8DBC7</accession>
<name>A0ABP8DBC7_9ACTN</name>
<evidence type="ECO:0000256" key="1">
    <source>
        <dbReference type="ARBA" id="ARBA00022801"/>
    </source>
</evidence>
<dbReference type="Gene3D" id="3.40.50.1820">
    <property type="entry name" value="alpha/beta hydrolase"/>
    <property type="match status" value="1"/>
</dbReference>
<organism evidence="3 4">
    <name type="scientific">Dactylosporangium darangshiense</name>
    <dbReference type="NCBI Taxonomy" id="579108"/>
    <lineage>
        <taxon>Bacteria</taxon>
        <taxon>Bacillati</taxon>
        <taxon>Actinomycetota</taxon>
        <taxon>Actinomycetes</taxon>
        <taxon>Micromonosporales</taxon>
        <taxon>Micromonosporaceae</taxon>
        <taxon>Dactylosporangium</taxon>
    </lineage>
</organism>
<keyword evidence="4" id="KW-1185">Reference proteome</keyword>
<dbReference type="InterPro" id="IPR050266">
    <property type="entry name" value="AB_hydrolase_sf"/>
</dbReference>
<sequence>MTEFWHTASGSGDPVVLLHGGFSDSRDFDTSLTALADAYRVFAYDRRGHGRTPDRDGPLTMSVLSSDAVDFLTTQVGGPAVLCGYSAGGTVALHTALRRPDLVRALVLISTAYSVDGMLFAPSADAPLPPPVVARYAEVSPDGADHLPVVQAKIADAVATEPALIPSDLAAITCPTLLVTADDDLVTLSHTASLLAALPDARLAVLPATSHLLLLEAPEQATSLIRTFLAGASTPPKTLMPLRRAGRG</sequence>
<comment type="caution">
    <text evidence="3">The sequence shown here is derived from an EMBL/GenBank/DDBJ whole genome shotgun (WGS) entry which is preliminary data.</text>
</comment>
<dbReference type="PANTHER" id="PTHR43798:SF31">
    <property type="entry name" value="AB HYDROLASE SUPERFAMILY PROTEIN YCLE"/>
    <property type="match status" value="1"/>
</dbReference>
<dbReference type="SUPFAM" id="SSF53474">
    <property type="entry name" value="alpha/beta-Hydrolases"/>
    <property type="match status" value="1"/>
</dbReference>
<reference evidence="4" key="1">
    <citation type="journal article" date="2019" name="Int. J. Syst. Evol. Microbiol.">
        <title>The Global Catalogue of Microorganisms (GCM) 10K type strain sequencing project: providing services to taxonomists for standard genome sequencing and annotation.</title>
        <authorList>
            <consortium name="The Broad Institute Genomics Platform"/>
            <consortium name="The Broad Institute Genome Sequencing Center for Infectious Disease"/>
            <person name="Wu L."/>
            <person name="Ma J."/>
        </authorList>
    </citation>
    <scope>NUCLEOTIDE SEQUENCE [LARGE SCALE GENOMIC DNA]</scope>
    <source>
        <strain evidence="4">JCM 17441</strain>
    </source>
</reference>
<dbReference type="Proteomes" id="UP001500620">
    <property type="component" value="Unassembled WGS sequence"/>
</dbReference>
<dbReference type="Pfam" id="PF12697">
    <property type="entry name" value="Abhydrolase_6"/>
    <property type="match status" value="1"/>
</dbReference>
<proteinExistence type="predicted"/>
<dbReference type="PRINTS" id="PR00111">
    <property type="entry name" value="ABHYDROLASE"/>
</dbReference>